<sequence length="257" mass="28625">MTARNIDEVVAALAGIVRDARAAGDRAGFFAALYRQVTVEVRAAIHSGQFDDGPRMDRFDTLFGNRYFDARDAWLRDRGGPRCWRTAFGLLPDRDTIIVQHLLLGVNAHINLDLAIAAADTCPGPAIHGLRRDFMLINDILARVVLAVQKAIDEVSPYLWLLDRLGGRTDERILDFSIRRARLEAWHNAVLLAGQRGADREATIDLLDVRTAVLARLIARPENLFRAAMEVIRSAEETDVSAVVTRLDHAFETHPLA</sequence>
<dbReference type="InterPro" id="IPR046037">
    <property type="entry name" value="DUF5995"/>
</dbReference>
<reference evidence="2" key="1">
    <citation type="journal article" date="2019" name="Int. J. Syst. Evol. Microbiol.">
        <title>The Global Catalogue of Microorganisms (GCM) 10K type strain sequencing project: providing services to taxonomists for standard genome sequencing and annotation.</title>
        <authorList>
            <consortium name="The Broad Institute Genomics Platform"/>
            <consortium name="The Broad Institute Genome Sequencing Center for Infectious Disease"/>
            <person name="Wu L."/>
            <person name="Ma J."/>
        </authorList>
    </citation>
    <scope>NUCLEOTIDE SEQUENCE [LARGE SCALE GENOMIC DNA]</scope>
    <source>
        <strain evidence="2">CGMCC 4.7643</strain>
    </source>
</reference>
<comment type="caution">
    <text evidence="1">The sequence shown here is derived from an EMBL/GenBank/DDBJ whole genome shotgun (WGS) entry which is preliminary data.</text>
</comment>
<dbReference type="RefSeq" id="WP_345402289.1">
    <property type="nucleotide sequence ID" value="NZ_BAABHG010000013.1"/>
</dbReference>
<proteinExistence type="predicted"/>
<keyword evidence="2" id="KW-1185">Reference proteome</keyword>
<dbReference type="EMBL" id="JBHUKU010000001">
    <property type="protein sequence ID" value="MFD2457155.1"/>
    <property type="molecule type" value="Genomic_DNA"/>
</dbReference>
<evidence type="ECO:0000313" key="2">
    <source>
        <dbReference type="Proteomes" id="UP001597419"/>
    </source>
</evidence>
<dbReference type="Proteomes" id="UP001597419">
    <property type="component" value="Unassembled WGS sequence"/>
</dbReference>
<organism evidence="1 2">
    <name type="scientific">Amycolatopsis samaneae</name>
    <dbReference type="NCBI Taxonomy" id="664691"/>
    <lineage>
        <taxon>Bacteria</taxon>
        <taxon>Bacillati</taxon>
        <taxon>Actinomycetota</taxon>
        <taxon>Actinomycetes</taxon>
        <taxon>Pseudonocardiales</taxon>
        <taxon>Pseudonocardiaceae</taxon>
        <taxon>Amycolatopsis</taxon>
    </lineage>
</organism>
<dbReference type="Pfam" id="PF19458">
    <property type="entry name" value="DUF5995"/>
    <property type="match status" value="1"/>
</dbReference>
<evidence type="ECO:0000313" key="1">
    <source>
        <dbReference type="EMBL" id="MFD2457155.1"/>
    </source>
</evidence>
<accession>A0ABW5GB90</accession>
<name>A0ABW5GB90_9PSEU</name>
<gene>
    <name evidence="1" type="ORF">ACFSYJ_01025</name>
</gene>
<protein>
    <submittedName>
        <fullName evidence="1">DUF5995 family protein</fullName>
    </submittedName>
</protein>